<evidence type="ECO:0000256" key="13">
    <source>
        <dbReference type="SAM" id="MobiDB-lite"/>
    </source>
</evidence>
<dbReference type="GO" id="GO:0004609">
    <property type="term" value="F:phosphatidylserine decarboxylase activity"/>
    <property type="evidence" value="ECO:0007669"/>
    <property type="project" value="UniProtKB-EC"/>
</dbReference>
<dbReference type="InterPro" id="IPR033177">
    <property type="entry name" value="PSD-B"/>
</dbReference>
<dbReference type="PANTHER" id="PTHR10067">
    <property type="entry name" value="PHOSPHATIDYLSERINE DECARBOXYLASE"/>
    <property type="match status" value="1"/>
</dbReference>
<dbReference type="STRING" id="36166.T1GPN0"/>
<evidence type="ECO:0000256" key="6">
    <source>
        <dbReference type="ARBA" id="ARBA00023098"/>
    </source>
</evidence>
<keyword evidence="6" id="KW-0443">Lipid metabolism</keyword>
<comment type="function">
    <text evidence="12">Catalyzes the formation of phosphatidylethanolamine (PtdEtn) from phosphatidylserine (PtdSer). Plays a central role in phospholipid metabolism and in the interorganelle trafficking of phosphatidylserine. May be involved in lipid droplet biogenesis at the endoplasmic reticulum membrane.</text>
</comment>
<comment type="pathway">
    <text evidence="11">Phospholipid metabolism; phosphatidylethanolamine biosynthesis.</text>
</comment>
<accession>T1GPN0</accession>
<dbReference type="NCBIfam" id="TIGR00163">
    <property type="entry name" value="PS_decarb"/>
    <property type="match status" value="1"/>
</dbReference>
<evidence type="ECO:0000256" key="11">
    <source>
        <dbReference type="ARBA" id="ARBA00024326"/>
    </source>
</evidence>
<evidence type="ECO:0000256" key="12">
    <source>
        <dbReference type="ARBA" id="ARBA00045136"/>
    </source>
</evidence>
<dbReference type="AlphaFoldDB" id="T1GPN0"/>
<evidence type="ECO:0000313" key="15">
    <source>
        <dbReference type="Proteomes" id="UP000015102"/>
    </source>
</evidence>
<evidence type="ECO:0000256" key="7">
    <source>
        <dbReference type="ARBA" id="ARBA00023209"/>
    </source>
</evidence>
<comment type="cofactor">
    <cofactor evidence="1">
        <name>pyruvate</name>
        <dbReference type="ChEBI" id="CHEBI:15361"/>
    </cofactor>
</comment>
<keyword evidence="7" id="KW-0594">Phospholipid biosynthesis</keyword>
<evidence type="ECO:0000313" key="14">
    <source>
        <dbReference type="EnsemblMetazoa" id="MESCA005566-PA"/>
    </source>
</evidence>
<dbReference type="EC" id="4.1.1.65" evidence="3"/>
<evidence type="ECO:0000256" key="5">
    <source>
        <dbReference type="ARBA" id="ARBA00022793"/>
    </source>
</evidence>
<name>T1GPN0_MEGSC</name>
<evidence type="ECO:0000256" key="8">
    <source>
        <dbReference type="ARBA" id="ARBA00023239"/>
    </source>
</evidence>
<evidence type="ECO:0000256" key="1">
    <source>
        <dbReference type="ARBA" id="ARBA00001928"/>
    </source>
</evidence>
<dbReference type="Pfam" id="PF02666">
    <property type="entry name" value="PS_Dcarbxylase"/>
    <property type="match status" value="1"/>
</dbReference>
<feature type="compositionally biased region" description="Polar residues" evidence="13">
    <location>
        <begin position="75"/>
        <end position="87"/>
    </location>
</feature>
<keyword evidence="10" id="KW-0670">Pyruvate</keyword>
<keyword evidence="5" id="KW-0210">Decarboxylase</keyword>
<evidence type="ECO:0000256" key="3">
    <source>
        <dbReference type="ARBA" id="ARBA00012243"/>
    </source>
</evidence>
<sequence>MVSYLVPRNRIFSKYTLRHIPIKSNNTSPNQNSGRWPKWSTFRRNISSNNHNQRVENIVQQQNNKIKSHKDDTNGKYQSSNHGSNSSRNKWFSWPGLLFRWAPMGVCILALEWQYHHYECDKDKLPRTASNFQSTVYCSLPLRLISRCWGWLADVYVPVNLRPYVFGFYSKTFNVNLEEAAVPDFKYYRSIADFFTRSLKDGARVIDEKCDLVSPSDGKVLHIGTVNKSLVEQVKGITYKIDSFLGPNTWQHRMILKKIAPGDYHRFHSAAHWEPNLRRHFPGQLLSVNPKIAKWFPGLFCVNERVVYVGKWQHGFFSYTAVGATNVGSVQIYIDEKLKTNQWMGMKSINKAQYDDLTISNKNFEKGELIGQFNMGSTIVLLFEASKNFKFKVEPGQKVSVGEPLGEFL</sequence>
<keyword evidence="8" id="KW-0456">Lyase</keyword>
<dbReference type="HOGENOM" id="CLU_029061_3_0_1"/>
<evidence type="ECO:0000256" key="9">
    <source>
        <dbReference type="ARBA" id="ARBA00023264"/>
    </source>
</evidence>
<proteinExistence type="predicted"/>
<reference evidence="14" key="2">
    <citation type="submission" date="2015-06" db="UniProtKB">
        <authorList>
            <consortium name="EnsemblMetazoa"/>
        </authorList>
    </citation>
    <scope>IDENTIFICATION</scope>
</reference>
<feature type="region of interest" description="Disordered" evidence="13">
    <location>
        <begin position="65"/>
        <end position="87"/>
    </location>
</feature>
<keyword evidence="9" id="KW-1208">Phospholipid metabolism</keyword>
<comment type="pathway">
    <text evidence="2">Lipid metabolism.</text>
</comment>
<evidence type="ECO:0000256" key="2">
    <source>
        <dbReference type="ARBA" id="ARBA00005189"/>
    </source>
</evidence>
<organism evidence="14 15">
    <name type="scientific">Megaselia scalaris</name>
    <name type="common">Humpbacked fly</name>
    <name type="synonym">Phora scalaris</name>
    <dbReference type="NCBI Taxonomy" id="36166"/>
    <lineage>
        <taxon>Eukaryota</taxon>
        <taxon>Metazoa</taxon>
        <taxon>Ecdysozoa</taxon>
        <taxon>Arthropoda</taxon>
        <taxon>Hexapoda</taxon>
        <taxon>Insecta</taxon>
        <taxon>Pterygota</taxon>
        <taxon>Neoptera</taxon>
        <taxon>Endopterygota</taxon>
        <taxon>Diptera</taxon>
        <taxon>Brachycera</taxon>
        <taxon>Muscomorpha</taxon>
        <taxon>Platypezoidea</taxon>
        <taxon>Phoridae</taxon>
        <taxon>Megaseliini</taxon>
        <taxon>Megaselia</taxon>
    </lineage>
</organism>
<evidence type="ECO:0000256" key="10">
    <source>
        <dbReference type="ARBA" id="ARBA00023317"/>
    </source>
</evidence>
<dbReference type="UniPathway" id="UPA00558"/>
<dbReference type="Proteomes" id="UP000015102">
    <property type="component" value="Unassembled WGS sequence"/>
</dbReference>
<dbReference type="GO" id="GO:0006646">
    <property type="term" value="P:phosphatidylethanolamine biosynthetic process"/>
    <property type="evidence" value="ECO:0007669"/>
    <property type="project" value="UniProtKB-UniPathway"/>
</dbReference>
<dbReference type="EMBL" id="CAQQ02095963">
    <property type="status" value="NOT_ANNOTATED_CDS"/>
    <property type="molecule type" value="Genomic_DNA"/>
</dbReference>
<dbReference type="InterPro" id="IPR003817">
    <property type="entry name" value="PS_Dcarbxylase"/>
</dbReference>
<protein>
    <recommendedName>
        <fullName evidence="3">phosphatidylserine decarboxylase</fullName>
        <ecNumber evidence="3">4.1.1.65</ecNumber>
    </recommendedName>
</protein>
<keyword evidence="4" id="KW-0444">Lipid biosynthesis</keyword>
<dbReference type="EnsemblMetazoa" id="MESCA005566-RA">
    <property type="protein sequence ID" value="MESCA005566-PA"/>
    <property type="gene ID" value="MESCA005566"/>
</dbReference>
<evidence type="ECO:0000256" key="4">
    <source>
        <dbReference type="ARBA" id="ARBA00022516"/>
    </source>
</evidence>
<reference evidence="15" key="1">
    <citation type="submission" date="2013-02" db="EMBL/GenBank/DDBJ databases">
        <authorList>
            <person name="Hughes D."/>
        </authorList>
    </citation>
    <scope>NUCLEOTIDE SEQUENCE</scope>
    <source>
        <strain>Durham</strain>
        <strain evidence="15">NC isolate 2 -- Noor lab</strain>
    </source>
</reference>
<dbReference type="GO" id="GO:0005739">
    <property type="term" value="C:mitochondrion"/>
    <property type="evidence" value="ECO:0007669"/>
    <property type="project" value="TreeGrafter"/>
</dbReference>
<dbReference type="PANTHER" id="PTHR10067:SF6">
    <property type="entry name" value="PHOSPHATIDYLSERINE DECARBOXYLASE PROENZYME, MITOCHONDRIAL"/>
    <property type="match status" value="1"/>
</dbReference>
<dbReference type="OMA" id="RWVANQC"/>
<keyword evidence="15" id="KW-1185">Reference proteome</keyword>